<feature type="domain" description="DUF6795" evidence="1">
    <location>
        <begin position="28"/>
        <end position="134"/>
    </location>
</feature>
<dbReference type="OrthoDB" id="5816674at2"/>
<dbReference type="AlphaFoldDB" id="A0A0L0EWY0"/>
<accession>A0A0L0EWY0</accession>
<protein>
    <recommendedName>
        <fullName evidence="1">DUF6795 domain-containing protein</fullName>
    </recommendedName>
</protein>
<dbReference type="EMBL" id="LFZX01000006">
    <property type="protein sequence ID" value="KNC68937.1"/>
    <property type="molecule type" value="Genomic_DNA"/>
</dbReference>
<dbReference type="Proteomes" id="UP000036850">
    <property type="component" value="Unassembled WGS sequence"/>
</dbReference>
<dbReference type="InterPro" id="IPR046474">
    <property type="entry name" value="DUF6795"/>
</dbReference>
<dbReference type="PATRIC" id="fig|43658.6.peg.4860"/>
<sequence>MKHLYLSFTFLIFISGCTYSTLHYFPSIKGVVTLNGKPLENVVVENFSTRDFSHWSPQFYAKVDKYKTNENGVFNIPLFTHTGLVGPHVHKIESRIFIYHEDKVYIGLIGVRDYMDNNKIDVSKPIKLTCELSDAVVESVIPELNGDRYWEKNELEYRYTGVCAYNKSITSDA</sequence>
<dbReference type="Pfam" id="PF20598">
    <property type="entry name" value="DUF6795"/>
    <property type="match status" value="1"/>
</dbReference>
<reference evidence="3" key="1">
    <citation type="submission" date="2015-07" db="EMBL/GenBank/DDBJ databases">
        <title>Draft genome sequence of a Pseudoalteromonas rubra strain, OCN096, isolated from Kaneohe Bay, Oahu, Hawaii.</title>
        <authorList>
            <person name="Beurmann S."/>
            <person name="Ushijima B."/>
            <person name="Belcaid M."/>
            <person name="Callahan S.M."/>
            <person name="Aeby G.S."/>
        </authorList>
    </citation>
    <scope>NUCLEOTIDE SEQUENCE [LARGE SCALE GENOMIC DNA]</scope>
    <source>
        <strain evidence="3">OCN096</strain>
    </source>
</reference>
<evidence type="ECO:0000259" key="1">
    <source>
        <dbReference type="Pfam" id="PF20598"/>
    </source>
</evidence>
<dbReference type="PROSITE" id="PS51257">
    <property type="entry name" value="PROKAR_LIPOPROTEIN"/>
    <property type="match status" value="1"/>
</dbReference>
<gene>
    <name evidence="2" type="ORF">AC626_01505</name>
</gene>
<evidence type="ECO:0000313" key="2">
    <source>
        <dbReference type="EMBL" id="KNC68937.1"/>
    </source>
</evidence>
<name>A0A0L0EWY0_9GAMM</name>
<comment type="caution">
    <text evidence="2">The sequence shown here is derived from an EMBL/GenBank/DDBJ whole genome shotgun (WGS) entry which is preliminary data.</text>
</comment>
<evidence type="ECO:0000313" key="3">
    <source>
        <dbReference type="Proteomes" id="UP000036850"/>
    </source>
</evidence>
<proteinExistence type="predicted"/>
<organism evidence="2 3">
    <name type="scientific">Pseudoalteromonas rubra</name>
    <dbReference type="NCBI Taxonomy" id="43658"/>
    <lineage>
        <taxon>Bacteria</taxon>
        <taxon>Pseudomonadati</taxon>
        <taxon>Pseudomonadota</taxon>
        <taxon>Gammaproteobacteria</taxon>
        <taxon>Alteromonadales</taxon>
        <taxon>Pseudoalteromonadaceae</taxon>
        <taxon>Pseudoalteromonas</taxon>
    </lineage>
</organism>